<keyword evidence="9" id="KW-1185">Reference proteome</keyword>
<dbReference type="Bgee" id="ENSACAG00000028631">
    <property type="expression patterns" value="Expressed in gonad and 2 other cell types or tissues"/>
</dbReference>
<reference evidence="8" key="1">
    <citation type="submission" date="2009-12" db="EMBL/GenBank/DDBJ databases">
        <title>The Genome Sequence of Anolis carolinensis (Green Anole Lizard).</title>
        <authorList>
            <consortium name="The Genome Sequencing Platform"/>
            <person name="Di Palma F."/>
            <person name="Alfoldi J."/>
            <person name="Heiman D."/>
            <person name="Young S."/>
            <person name="Grabherr M."/>
            <person name="Johnson J."/>
            <person name="Lander E.S."/>
            <person name="Lindblad-Toh K."/>
        </authorList>
    </citation>
    <scope>NUCLEOTIDE SEQUENCE [LARGE SCALE GENOMIC DNA]</scope>
    <source>
        <strain evidence="8">JBL SC #1</strain>
    </source>
</reference>
<evidence type="ECO:0000256" key="2">
    <source>
        <dbReference type="ARBA" id="ARBA00022771"/>
    </source>
</evidence>
<evidence type="ECO:0000259" key="7">
    <source>
        <dbReference type="PROSITE" id="PS50135"/>
    </source>
</evidence>
<keyword evidence="2 4" id="KW-0863">Zinc-finger</keyword>
<dbReference type="InterPro" id="IPR050774">
    <property type="entry name" value="KCMF1/Dystrophin"/>
</dbReference>
<feature type="coiled-coil region" evidence="5">
    <location>
        <begin position="165"/>
        <end position="248"/>
    </location>
</feature>
<dbReference type="PROSITE" id="PS01357">
    <property type="entry name" value="ZF_ZZ_1"/>
    <property type="match status" value="1"/>
</dbReference>
<dbReference type="InParanoid" id="R4GCX3"/>
<organism evidence="8 9">
    <name type="scientific">Anolis carolinensis</name>
    <name type="common">Green anole</name>
    <name type="synonym">American chameleon</name>
    <dbReference type="NCBI Taxonomy" id="28377"/>
    <lineage>
        <taxon>Eukaryota</taxon>
        <taxon>Metazoa</taxon>
        <taxon>Chordata</taxon>
        <taxon>Craniata</taxon>
        <taxon>Vertebrata</taxon>
        <taxon>Euteleostomi</taxon>
        <taxon>Lepidosauria</taxon>
        <taxon>Squamata</taxon>
        <taxon>Bifurcata</taxon>
        <taxon>Unidentata</taxon>
        <taxon>Episquamata</taxon>
        <taxon>Toxicofera</taxon>
        <taxon>Iguania</taxon>
        <taxon>Dactyloidae</taxon>
        <taxon>Anolis</taxon>
    </lineage>
</organism>
<dbReference type="SMART" id="SM00291">
    <property type="entry name" value="ZnF_ZZ"/>
    <property type="match status" value="1"/>
</dbReference>
<dbReference type="PANTHER" id="PTHR12268">
    <property type="entry name" value="E3 UBIQUITIN-PROTEIN LIGASE KCMF1"/>
    <property type="match status" value="1"/>
</dbReference>
<dbReference type="PANTHER" id="PTHR12268:SF18">
    <property type="entry name" value="DYSTROTELIN"/>
    <property type="match status" value="1"/>
</dbReference>
<evidence type="ECO:0000256" key="4">
    <source>
        <dbReference type="PROSITE-ProRule" id="PRU00228"/>
    </source>
</evidence>
<dbReference type="PROSITE" id="PS50135">
    <property type="entry name" value="ZF_ZZ_2"/>
    <property type="match status" value="1"/>
</dbReference>
<proteinExistence type="predicted"/>
<protein>
    <recommendedName>
        <fullName evidence="7">ZZ-type domain-containing protein</fullName>
    </recommendedName>
</protein>
<dbReference type="HOGENOM" id="CLU_027773_0_0_1"/>
<dbReference type="Ensembl" id="ENSACAT00000030620.2">
    <property type="protein sequence ID" value="ENSACAP00000023200.2"/>
    <property type="gene ID" value="ENSACAG00000028631.2"/>
</dbReference>
<dbReference type="GO" id="GO:0008270">
    <property type="term" value="F:zinc ion binding"/>
    <property type="evidence" value="ECO:0007669"/>
    <property type="project" value="UniProtKB-KW"/>
</dbReference>
<dbReference type="Gene3D" id="3.30.60.90">
    <property type="match status" value="1"/>
</dbReference>
<feature type="region of interest" description="Disordered" evidence="6">
    <location>
        <begin position="284"/>
        <end position="309"/>
    </location>
</feature>
<name>R4GCX3_ANOCA</name>
<evidence type="ECO:0000313" key="8">
    <source>
        <dbReference type="Ensembl" id="ENSACAP00000023200.2"/>
    </source>
</evidence>
<dbReference type="InterPro" id="IPR043145">
    <property type="entry name" value="Znf_ZZ_sf"/>
</dbReference>
<feature type="compositionally biased region" description="Polar residues" evidence="6">
    <location>
        <begin position="294"/>
        <end position="308"/>
    </location>
</feature>
<evidence type="ECO:0000256" key="5">
    <source>
        <dbReference type="SAM" id="Coils"/>
    </source>
</evidence>
<reference evidence="8" key="2">
    <citation type="submission" date="2025-08" db="UniProtKB">
        <authorList>
            <consortium name="Ensembl"/>
        </authorList>
    </citation>
    <scope>IDENTIFICATION</scope>
</reference>
<dbReference type="Proteomes" id="UP000001646">
    <property type="component" value="Unplaced"/>
</dbReference>
<dbReference type="STRING" id="28377.ENSACAP00000023200"/>
<evidence type="ECO:0000256" key="3">
    <source>
        <dbReference type="ARBA" id="ARBA00022833"/>
    </source>
</evidence>
<dbReference type="eggNOG" id="KOG4286">
    <property type="taxonomic scope" value="Eukaryota"/>
</dbReference>
<dbReference type="Pfam" id="PF00569">
    <property type="entry name" value="ZZ"/>
    <property type="match status" value="1"/>
</dbReference>
<accession>R4GCX3</accession>
<evidence type="ECO:0000256" key="1">
    <source>
        <dbReference type="ARBA" id="ARBA00022723"/>
    </source>
</evidence>
<evidence type="ECO:0000313" key="9">
    <source>
        <dbReference type="Proteomes" id="UP000001646"/>
    </source>
</evidence>
<keyword evidence="3" id="KW-0862">Zinc</keyword>
<sequence length="427" mass="48861">MVTHKVKCNVCKHFPITGLRYHCLKCLNFNLCQTCFFTGQLCKPHKKTHPIVEHCRTVSARDNIKLFSRVIRNNLLPGRCKRKEALRRKALGLMDNRDFPTQGQPHPSSIQLVSTEDLEPPDLFTAEHTSNVQLNHPSDAKASQAHQKDNHGRSLDQKITSSQILSSLELELAKTQESIKALQNENRHLRKQLAKWKNQVQALHSAQEDRNHWFDELIVNQENLKMELQKMRIEIKTLYNNKSLKERNIQHGTSHPPFKPKHMKYLKCKSAPCIEKKWFLKEPPLTKNPRMPATTLQSQPSPHASSEVVQHENLNRETVPLTNHSGGQKPEHSEDHFSMEIKASSSHFSPPVRQTEEEELQHLLTKLKNALSFQAQPGQSCLPKDGLLSTAEHVYKSFSDVISQVTLPTMKYEGSGTSPFLLLHCPR</sequence>
<keyword evidence="1" id="KW-0479">Metal-binding</keyword>
<dbReference type="SUPFAM" id="SSF57850">
    <property type="entry name" value="RING/U-box"/>
    <property type="match status" value="1"/>
</dbReference>
<dbReference type="GeneTree" id="ENSGT00940000162403"/>
<evidence type="ECO:0000256" key="6">
    <source>
        <dbReference type="SAM" id="MobiDB-lite"/>
    </source>
</evidence>
<keyword evidence="5" id="KW-0175">Coiled coil</keyword>
<dbReference type="AlphaFoldDB" id="R4GCX3"/>
<dbReference type="InterPro" id="IPR000433">
    <property type="entry name" value="Znf_ZZ"/>
</dbReference>
<reference evidence="8" key="3">
    <citation type="submission" date="2025-09" db="UniProtKB">
        <authorList>
            <consortium name="Ensembl"/>
        </authorList>
    </citation>
    <scope>IDENTIFICATION</scope>
</reference>
<feature type="domain" description="ZZ-type" evidence="7">
    <location>
        <begin position="3"/>
        <end position="59"/>
    </location>
</feature>
<gene>
    <name evidence="8" type="primary">LOC103279494</name>
</gene>